<dbReference type="AlphaFoldDB" id="A0A2T4J6B3"/>
<name>A0A2T4J6B3_FUSBL</name>
<protein>
    <submittedName>
        <fullName evidence="5">NADPH:quinone reductase</fullName>
    </submittedName>
</protein>
<dbReference type="GO" id="GO:0046872">
    <property type="term" value="F:metal ion binding"/>
    <property type="evidence" value="ECO:0007669"/>
    <property type="project" value="UniProtKB-KW"/>
</dbReference>
<gene>
    <name evidence="5" type="ORF">C5F44_13940</name>
</gene>
<keyword evidence="2" id="KW-0808">Transferase</keyword>
<organism evidence="5 6">
    <name type="scientific">Fuscovulum blasticum DSM 2131</name>
    <dbReference type="NCBI Taxonomy" id="1188250"/>
    <lineage>
        <taxon>Bacteria</taxon>
        <taxon>Pseudomonadati</taxon>
        <taxon>Pseudomonadota</taxon>
        <taxon>Alphaproteobacteria</taxon>
        <taxon>Rhodobacterales</taxon>
        <taxon>Paracoccaceae</taxon>
        <taxon>Pseudogemmobacter</taxon>
    </lineage>
</organism>
<comment type="cofactor">
    <cofactor evidence="1">
        <name>Zn(2+)</name>
        <dbReference type="ChEBI" id="CHEBI:29105"/>
    </cofactor>
</comment>
<dbReference type="PANTHER" id="PTHR37418:SF2">
    <property type="entry name" value="3-KETO-5-AMINOHEXANOATE CLEAVAGE ENZYME"/>
    <property type="match status" value="1"/>
</dbReference>
<dbReference type="Pfam" id="PF05853">
    <property type="entry name" value="BKACE"/>
    <property type="match status" value="1"/>
</dbReference>
<reference evidence="5 6" key="1">
    <citation type="submission" date="2018-03" db="EMBL/GenBank/DDBJ databases">
        <title>Rhodobacter blasticus.</title>
        <authorList>
            <person name="Meyer T.E."/>
            <person name="Miller S."/>
            <person name="Lodha T."/>
            <person name="Gandham S."/>
            <person name="Chintalapati S."/>
            <person name="Chintalapati V.R."/>
        </authorList>
    </citation>
    <scope>NUCLEOTIDE SEQUENCE [LARGE SCALE GENOMIC DNA]</scope>
    <source>
        <strain evidence="5 6">DSM 2131</strain>
    </source>
</reference>
<keyword evidence="4" id="KW-0862">Zinc</keyword>
<proteinExistence type="predicted"/>
<evidence type="ECO:0000256" key="2">
    <source>
        <dbReference type="ARBA" id="ARBA00022679"/>
    </source>
</evidence>
<dbReference type="Gene3D" id="3.20.20.70">
    <property type="entry name" value="Aldolase class I"/>
    <property type="match status" value="1"/>
</dbReference>
<dbReference type="Proteomes" id="UP000241362">
    <property type="component" value="Unassembled WGS sequence"/>
</dbReference>
<evidence type="ECO:0000256" key="4">
    <source>
        <dbReference type="ARBA" id="ARBA00022833"/>
    </source>
</evidence>
<dbReference type="RefSeq" id="WP_107674153.1">
    <property type="nucleotide sequence ID" value="NZ_PZKE01000014.1"/>
</dbReference>
<keyword evidence="6" id="KW-1185">Reference proteome</keyword>
<evidence type="ECO:0000256" key="1">
    <source>
        <dbReference type="ARBA" id="ARBA00001947"/>
    </source>
</evidence>
<comment type="caution">
    <text evidence="5">The sequence shown here is derived from an EMBL/GenBank/DDBJ whole genome shotgun (WGS) entry which is preliminary data.</text>
</comment>
<dbReference type="InterPro" id="IPR013785">
    <property type="entry name" value="Aldolase_TIM"/>
</dbReference>
<sequence length="295" mass="30527">MSRPVILTACINGGRPDAAALNPNLPVTPAQIAAAVAEAAALGAAVAHVHVRDPKDGRPSNDPGLWAETVARIRATGADILLNLSASMDGLLYLDDEAGFALLPASTLRPVSGRTAHVIAARPEIGTMDCGTFAMGPAIHVARIDDLREMARLYARAGIRAEVECFDFGHLEIARRLVAEGLLGARPFLQICLGTGYGGAPATRAALLAMYERIPEGAVWAAFAAAEENLWVAREAVALGGHVRAGLEDTLFDSAGLPTTNAALLTTAVAIITGAGGRPAKPAEARQILDLPANA</sequence>
<keyword evidence="3" id="KW-0479">Metal-binding</keyword>
<dbReference type="GO" id="GO:0043720">
    <property type="term" value="F:3-keto-5-aminohexanoate cleavage activity"/>
    <property type="evidence" value="ECO:0007669"/>
    <property type="project" value="InterPro"/>
</dbReference>
<accession>A0A2T4J6B3</accession>
<dbReference type="InterPro" id="IPR008567">
    <property type="entry name" value="BKACE"/>
</dbReference>
<evidence type="ECO:0000256" key="3">
    <source>
        <dbReference type="ARBA" id="ARBA00022723"/>
    </source>
</evidence>
<dbReference type="EMBL" id="PZKE01000014">
    <property type="protein sequence ID" value="PTE13439.1"/>
    <property type="molecule type" value="Genomic_DNA"/>
</dbReference>
<evidence type="ECO:0000313" key="5">
    <source>
        <dbReference type="EMBL" id="PTE13439.1"/>
    </source>
</evidence>
<evidence type="ECO:0000313" key="6">
    <source>
        <dbReference type="Proteomes" id="UP000241362"/>
    </source>
</evidence>
<dbReference type="PANTHER" id="PTHR37418">
    <property type="entry name" value="3-KETO-5-AMINOHEXANOATE CLEAVAGE ENZYME-RELATED"/>
    <property type="match status" value="1"/>
</dbReference>